<dbReference type="GO" id="GO:0005249">
    <property type="term" value="F:voltage-gated potassium channel activity"/>
    <property type="evidence" value="ECO:0007669"/>
    <property type="project" value="TreeGrafter"/>
</dbReference>
<dbReference type="AlphaFoldDB" id="A0A6A4WUI7"/>
<gene>
    <name evidence="2" type="ORF">FJT64_021192</name>
</gene>
<dbReference type="Pfam" id="PF00027">
    <property type="entry name" value="cNMP_binding"/>
    <property type="match status" value="1"/>
</dbReference>
<proteinExistence type="predicted"/>
<dbReference type="OrthoDB" id="415460at2759"/>
<protein>
    <recommendedName>
        <fullName evidence="1">Cyclic nucleotide-binding domain-containing protein</fullName>
    </recommendedName>
</protein>
<dbReference type="Gene3D" id="2.60.120.10">
    <property type="entry name" value="Jelly Rolls"/>
    <property type="match status" value="1"/>
</dbReference>
<dbReference type="PROSITE" id="PS50042">
    <property type="entry name" value="CNMP_BINDING_3"/>
    <property type="match status" value="1"/>
</dbReference>
<dbReference type="InterPro" id="IPR050818">
    <property type="entry name" value="KCNH_animal-type"/>
</dbReference>
<dbReference type="PANTHER" id="PTHR10217">
    <property type="entry name" value="VOLTAGE AND LIGAND GATED POTASSIUM CHANNEL"/>
    <property type="match status" value="1"/>
</dbReference>
<dbReference type="GO" id="GO:0005886">
    <property type="term" value="C:plasma membrane"/>
    <property type="evidence" value="ECO:0007669"/>
    <property type="project" value="TreeGrafter"/>
</dbReference>
<dbReference type="SUPFAM" id="SSF51206">
    <property type="entry name" value="cAMP-binding domain-like"/>
    <property type="match status" value="1"/>
</dbReference>
<dbReference type="GO" id="GO:0042391">
    <property type="term" value="P:regulation of membrane potential"/>
    <property type="evidence" value="ECO:0007669"/>
    <property type="project" value="TreeGrafter"/>
</dbReference>
<organism evidence="2 3">
    <name type="scientific">Amphibalanus amphitrite</name>
    <name type="common">Striped barnacle</name>
    <name type="synonym">Balanus amphitrite</name>
    <dbReference type="NCBI Taxonomy" id="1232801"/>
    <lineage>
        <taxon>Eukaryota</taxon>
        <taxon>Metazoa</taxon>
        <taxon>Ecdysozoa</taxon>
        <taxon>Arthropoda</taxon>
        <taxon>Crustacea</taxon>
        <taxon>Multicrustacea</taxon>
        <taxon>Cirripedia</taxon>
        <taxon>Thoracica</taxon>
        <taxon>Thoracicalcarea</taxon>
        <taxon>Balanomorpha</taxon>
        <taxon>Balanoidea</taxon>
        <taxon>Balanidae</taxon>
        <taxon>Amphibalaninae</taxon>
        <taxon>Amphibalanus</taxon>
    </lineage>
</organism>
<dbReference type="EMBL" id="VIIS01000566">
    <property type="protein sequence ID" value="KAF0307494.1"/>
    <property type="molecule type" value="Genomic_DNA"/>
</dbReference>
<dbReference type="Gene3D" id="1.10.287.630">
    <property type="entry name" value="Helix hairpin bin"/>
    <property type="match status" value="1"/>
</dbReference>
<accession>A0A6A4WUI7</accession>
<keyword evidence="3" id="KW-1185">Reference proteome</keyword>
<evidence type="ECO:0000313" key="3">
    <source>
        <dbReference type="Proteomes" id="UP000440578"/>
    </source>
</evidence>
<evidence type="ECO:0000259" key="1">
    <source>
        <dbReference type="PROSITE" id="PS50042"/>
    </source>
</evidence>
<dbReference type="CDD" id="cd00038">
    <property type="entry name" value="CAP_ED"/>
    <property type="match status" value="1"/>
</dbReference>
<evidence type="ECO:0000313" key="2">
    <source>
        <dbReference type="EMBL" id="KAF0307494.1"/>
    </source>
</evidence>
<dbReference type="Proteomes" id="UP000440578">
    <property type="component" value="Unassembled WGS sequence"/>
</dbReference>
<sequence length="209" mass="24155">MLAVIVNQMKDQMVPKSLQKRVRQHVEYDWLRNRGHSLKDLLQHVPYCLRLSATVSSRSVVDGRALRDKWKLLMEDKTIPLSQHSPGDAEPAFLGELRAEFVSCAEKVLNFKRGDYRDFITKRGDIGRRVYIIRRGSVLVYRTSPAEPEYFLYSGSIYGDVQMVYPTIPYEHHLVADYPSDVLVIHQADIQLLLADNPQFFFRLVSVDS</sequence>
<dbReference type="InterPro" id="IPR018490">
    <property type="entry name" value="cNMP-bd_dom_sf"/>
</dbReference>
<reference evidence="2 3" key="1">
    <citation type="submission" date="2019-07" db="EMBL/GenBank/DDBJ databases">
        <title>Draft genome assembly of a fouling barnacle, Amphibalanus amphitrite (Darwin, 1854): The first reference genome for Thecostraca.</title>
        <authorList>
            <person name="Kim W."/>
        </authorList>
    </citation>
    <scope>NUCLEOTIDE SEQUENCE [LARGE SCALE GENOMIC DNA]</scope>
    <source>
        <strain evidence="2">SNU_AA5</strain>
        <tissue evidence="2">Soma without cirri and trophi</tissue>
    </source>
</reference>
<dbReference type="InterPro" id="IPR000595">
    <property type="entry name" value="cNMP-bd_dom"/>
</dbReference>
<dbReference type="PANTHER" id="PTHR10217:SF435">
    <property type="entry name" value="POTASSIUM VOLTAGE-GATED CHANNEL PROTEIN EAG"/>
    <property type="match status" value="1"/>
</dbReference>
<feature type="domain" description="Cyclic nucleotide-binding" evidence="1">
    <location>
        <begin position="118"/>
        <end position="194"/>
    </location>
</feature>
<dbReference type="InterPro" id="IPR014710">
    <property type="entry name" value="RmlC-like_jellyroll"/>
</dbReference>
<comment type="caution">
    <text evidence="2">The sequence shown here is derived from an EMBL/GenBank/DDBJ whole genome shotgun (WGS) entry which is preliminary data.</text>
</comment>
<name>A0A6A4WUI7_AMPAM</name>